<feature type="region of interest" description="Disordered" evidence="1">
    <location>
        <begin position="1"/>
        <end position="28"/>
    </location>
</feature>
<dbReference type="PANTHER" id="PTHR48174:SF5">
    <property type="entry name" value="VACUOLAR PROTEIN SORTING-ASSOCIATED PROTEIN 62"/>
    <property type="match status" value="1"/>
</dbReference>
<reference evidence="2 3" key="1">
    <citation type="submission" date="2021-02" db="EMBL/GenBank/DDBJ databases">
        <title>Genome assembly of Pseudopithomyces chartarum.</title>
        <authorList>
            <person name="Jauregui R."/>
            <person name="Singh J."/>
            <person name="Voisey C."/>
        </authorList>
    </citation>
    <scope>NUCLEOTIDE SEQUENCE [LARGE SCALE GENOMIC DNA]</scope>
    <source>
        <strain evidence="2 3">AGR01</strain>
    </source>
</reference>
<dbReference type="Proteomes" id="UP001280581">
    <property type="component" value="Unassembled WGS sequence"/>
</dbReference>
<dbReference type="Pfam" id="PF06101">
    <property type="entry name" value="Vps62"/>
    <property type="match status" value="1"/>
</dbReference>
<evidence type="ECO:0008006" key="4">
    <source>
        <dbReference type="Google" id="ProtNLM"/>
    </source>
</evidence>
<dbReference type="PANTHER" id="PTHR48174">
    <property type="entry name" value="DUF946 FAMILY PROTEIN"/>
    <property type="match status" value="1"/>
</dbReference>
<evidence type="ECO:0000313" key="3">
    <source>
        <dbReference type="Proteomes" id="UP001280581"/>
    </source>
</evidence>
<gene>
    <name evidence="2" type="ORF">GRF29_1g1393207</name>
</gene>
<sequence length="397" mass="43692">MNISSSTVSDDQSPPPSQPYPAARSCGPVQSSLAYAPSRTAFNASGLDARNPANAQRHFNHARVASSEHTHLSPAREWTWCKGPPVVYLHGQDPYLPSDLNTHISHTTPKVNFNGVSAPNPLDLNSLNQLGGDVFLTSNDDITTNPDWIKGVRPDGNGKTEGITATVIVNDKGNGNVDAFYMYFYTYNWGGEVLGLSSLNFGNHVGDWEHNMVRFANGQPEYVWYSQHANGQAFKYSVTEKHTDNLRPIAYSANGSHANYAIGGTHDHTIPNFNLPGGVLEDHTAKDVFWDPLQSSLYYQFHADSNTFTAYDGTSPVNWLDFSGHWGDQEYPTSDKRQVKIFGQAKYSSGPTGPRDKQLGRNNVCPDNGKDCIIRGILVPRSADVDEQIFADDVVQK</sequence>
<evidence type="ECO:0000313" key="2">
    <source>
        <dbReference type="EMBL" id="KAK3216924.1"/>
    </source>
</evidence>
<dbReference type="InterPro" id="IPR009291">
    <property type="entry name" value="Vps62"/>
</dbReference>
<evidence type="ECO:0000256" key="1">
    <source>
        <dbReference type="SAM" id="MobiDB-lite"/>
    </source>
</evidence>
<comment type="caution">
    <text evidence="2">The sequence shown here is derived from an EMBL/GenBank/DDBJ whole genome shotgun (WGS) entry which is preliminary data.</text>
</comment>
<organism evidence="2 3">
    <name type="scientific">Pseudopithomyces chartarum</name>
    <dbReference type="NCBI Taxonomy" id="1892770"/>
    <lineage>
        <taxon>Eukaryota</taxon>
        <taxon>Fungi</taxon>
        <taxon>Dikarya</taxon>
        <taxon>Ascomycota</taxon>
        <taxon>Pezizomycotina</taxon>
        <taxon>Dothideomycetes</taxon>
        <taxon>Pleosporomycetidae</taxon>
        <taxon>Pleosporales</taxon>
        <taxon>Massarineae</taxon>
        <taxon>Didymosphaeriaceae</taxon>
        <taxon>Pseudopithomyces</taxon>
    </lineage>
</organism>
<name>A0AAN6RN36_9PLEO</name>
<dbReference type="AlphaFoldDB" id="A0AAN6RN36"/>
<protein>
    <recommendedName>
        <fullName evidence="4">Vacuolar protein sorting-associated protein 62</fullName>
    </recommendedName>
</protein>
<proteinExistence type="predicted"/>
<dbReference type="EMBL" id="WVTA01000001">
    <property type="protein sequence ID" value="KAK3216924.1"/>
    <property type="molecule type" value="Genomic_DNA"/>
</dbReference>
<accession>A0AAN6RN36</accession>
<feature type="compositionally biased region" description="Low complexity" evidence="1">
    <location>
        <begin position="1"/>
        <end position="12"/>
    </location>
</feature>
<keyword evidence="3" id="KW-1185">Reference proteome</keyword>